<dbReference type="AlphaFoldDB" id="A0A2Z6GEU3"/>
<dbReference type="PANTHER" id="PTHR48079:SF6">
    <property type="entry name" value="NAD(P)-BINDING DOMAIN-CONTAINING PROTEIN-RELATED"/>
    <property type="match status" value="1"/>
</dbReference>
<evidence type="ECO:0000259" key="1">
    <source>
        <dbReference type="Pfam" id="PF01370"/>
    </source>
</evidence>
<gene>
    <name evidence="2" type="ORF">OYT1_ch2586</name>
</gene>
<sequence>MNRILIIGCGDVAKRTVPLLRGRYRLYGLLRDPARCSTWRTLGVTPILADLDQPTSLHRLAGLADIVLHLAPPPTQGTGDRRTQALMAALSRGTPPSRFIYISTSGVYGDCNGDWVNETRPTQPQTARAERRVAAEKWVREWATRHHVHASILRVPGIYAADRLPVERLRAGTPAIVASEDSYTNHIHADDLARVIVATLRYGRPNRIYHASDDSELKMGEYFDAVADAFHLPRPQRISRTQAQSTLSPMLLSFMQESRRLDNARLKRELKFRLNYPTVADTLLANME</sequence>
<dbReference type="OrthoDB" id="9808276at2"/>
<keyword evidence="3" id="KW-1185">Reference proteome</keyword>
<dbReference type="PANTHER" id="PTHR48079">
    <property type="entry name" value="PROTEIN YEEZ"/>
    <property type="match status" value="1"/>
</dbReference>
<evidence type="ECO:0000313" key="3">
    <source>
        <dbReference type="Proteomes" id="UP000033070"/>
    </source>
</evidence>
<dbReference type="CDD" id="cd05266">
    <property type="entry name" value="SDR_a4"/>
    <property type="match status" value="1"/>
</dbReference>
<proteinExistence type="predicted"/>
<dbReference type="Gene3D" id="3.40.50.720">
    <property type="entry name" value="NAD(P)-binding Rossmann-like Domain"/>
    <property type="match status" value="1"/>
</dbReference>
<dbReference type="Proteomes" id="UP000033070">
    <property type="component" value="Chromosome"/>
</dbReference>
<name>A0A2Z6GEU3_9PROT</name>
<dbReference type="Pfam" id="PF01370">
    <property type="entry name" value="Epimerase"/>
    <property type="match status" value="1"/>
</dbReference>
<dbReference type="EMBL" id="AP018738">
    <property type="protein sequence ID" value="BBE52098.1"/>
    <property type="molecule type" value="Genomic_DNA"/>
</dbReference>
<dbReference type="InterPro" id="IPR036291">
    <property type="entry name" value="NAD(P)-bd_dom_sf"/>
</dbReference>
<dbReference type="STRING" id="1188319.OYT1_01281"/>
<dbReference type="KEGG" id="fam:OYT1_ch2586"/>
<dbReference type="GO" id="GO:0005737">
    <property type="term" value="C:cytoplasm"/>
    <property type="evidence" value="ECO:0007669"/>
    <property type="project" value="TreeGrafter"/>
</dbReference>
<dbReference type="SUPFAM" id="SSF51735">
    <property type="entry name" value="NAD(P)-binding Rossmann-fold domains"/>
    <property type="match status" value="1"/>
</dbReference>
<organism evidence="2 3">
    <name type="scientific">Ferriphaselus amnicola</name>
    <dbReference type="NCBI Taxonomy" id="1188319"/>
    <lineage>
        <taxon>Bacteria</taxon>
        <taxon>Pseudomonadati</taxon>
        <taxon>Pseudomonadota</taxon>
        <taxon>Betaproteobacteria</taxon>
        <taxon>Nitrosomonadales</taxon>
        <taxon>Gallionellaceae</taxon>
        <taxon>Ferriphaselus</taxon>
    </lineage>
</organism>
<feature type="domain" description="NAD-dependent epimerase/dehydratase" evidence="1">
    <location>
        <begin position="14"/>
        <end position="209"/>
    </location>
</feature>
<evidence type="ECO:0000313" key="2">
    <source>
        <dbReference type="EMBL" id="BBE52098.1"/>
    </source>
</evidence>
<dbReference type="InterPro" id="IPR001509">
    <property type="entry name" value="Epimerase_deHydtase"/>
</dbReference>
<accession>A0A2Z6GEU3</accession>
<reference evidence="2 3" key="1">
    <citation type="submission" date="2018-06" db="EMBL/GenBank/DDBJ databases">
        <title>OYT1 Genome Sequencing.</title>
        <authorList>
            <person name="Kato S."/>
            <person name="Itoh T."/>
            <person name="Ohkuma M."/>
        </authorList>
    </citation>
    <scope>NUCLEOTIDE SEQUENCE [LARGE SCALE GENOMIC DNA]</scope>
    <source>
        <strain evidence="2 3">OYT1</strain>
    </source>
</reference>
<dbReference type="GO" id="GO:0004029">
    <property type="term" value="F:aldehyde dehydrogenase (NAD+) activity"/>
    <property type="evidence" value="ECO:0007669"/>
    <property type="project" value="TreeGrafter"/>
</dbReference>
<dbReference type="RefSeq" id="WP_062626785.1">
    <property type="nucleotide sequence ID" value="NZ_AP018738.1"/>
</dbReference>
<protein>
    <submittedName>
        <fullName evidence="2">Nad-dependent epimerase dehydratase</fullName>
    </submittedName>
</protein>
<dbReference type="InterPro" id="IPR051783">
    <property type="entry name" value="NAD(P)-dependent_oxidoreduct"/>
</dbReference>